<dbReference type="Gene3D" id="1.10.10.60">
    <property type="entry name" value="Homeodomain-like"/>
    <property type="match status" value="1"/>
</dbReference>
<gene>
    <name evidence="7" type="ORF">FHS44_006967</name>
</gene>
<dbReference type="InterPro" id="IPR001647">
    <property type="entry name" value="HTH_TetR"/>
</dbReference>
<protein>
    <submittedName>
        <fullName evidence="7">AcrR family transcriptional regulator</fullName>
    </submittedName>
</protein>
<evidence type="ECO:0000256" key="4">
    <source>
        <dbReference type="PROSITE-ProRule" id="PRU00335"/>
    </source>
</evidence>
<accession>A0A7W7QUN3</accession>
<dbReference type="EMBL" id="JACHJP010000011">
    <property type="protein sequence ID" value="MBB4919823.1"/>
    <property type="molecule type" value="Genomic_DNA"/>
</dbReference>
<dbReference type="Pfam" id="PF16859">
    <property type="entry name" value="TetR_C_11"/>
    <property type="match status" value="1"/>
</dbReference>
<evidence type="ECO:0000256" key="5">
    <source>
        <dbReference type="SAM" id="MobiDB-lite"/>
    </source>
</evidence>
<name>A0A7W7QUN3_9ACTN</name>
<dbReference type="PROSITE" id="PS50977">
    <property type="entry name" value="HTH_TETR_2"/>
    <property type="match status" value="1"/>
</dbReference>
<evidence type="ECO:0000256" key="2">
    <source>
        <dbReference type="ARBA" id="ARBA00023125"/>
    </source>
</evidence>
<dbReference type="GO" id="GO:0000976">
    <property type="term" value="F:transcription cis-regulatory region binding"/>
    <property type="evidence" value="ECO:0007669"/>
    <property type="project" value="TreeGrafter"/>
</dbReference>
<dbReference type="GO" id="GO:0003700">
    <property type="term" value="F:DNA-binding transcription factor activity"/>
    <property type="evidence" value="ECO:0007669"/>
    <property type="project" value="TreeGrafter"/>
</dbReference>
<evidence type="ECO:0000256" key="3">
    <source>
        <dbReference type="ARBA" id="ARBA00023163"/>
    </source>
</evidence>
<evidence type="ECO:0000259" key="6">
    <source>
        <dbReference type="PROSITE" id="PS50977"/>
    </source>
</evidence>
<keyword evidence="8" id="KW-1185">Reference proteome</keyword>
<evidence type="ECO:0000313" key="7">
    <source>
        <dbReference type="EMBL" id="MBB4919823.1"/>
    </source>
</evidence>
<dbReference type="PANTHER" id="PTHR30055">
    <property type="entry name" value="HTH-TYPE TRANSCRIPTIONAL REGULATOR RUTR"/>
    <property type="match status" value="1"/>
</dbReference>
<keyword evidence="3" id="KW-0804">Transcription</keyword>
<feature type="DNA-binding region" description="H-T-H motif" evidence="4">
    <location>
        <begin position="41"/>
        <end position="60"/>
    </location>
</feature>
<evidence type="ECO:0000256" key="1">
    <source>
        <dbReference type="ARBA" id="ARBA00023015"/>
    </source>
</evidence>
<dbReference type="Pfam" id="PF00440">
    <property type="entry name" value="TetR_N"/>
    <property type="match status" value="1"/>
</dbReference>
<dbReference type="SUPFAM" id="SSF46689">
    <property type="entry name" value="Homeodomain-like"/>
    <property type="match status" value="1"/>
</dbReference>
<proteinExistence type="predicted"/>
<dbReference type="Gene3D" id="1.10.357.10">
    <property type="entry name" value="Tetracycline Repressor, domain 2"/>
    <property type="match status" value="1"/>
</dbReference>
<reference evidence="7 8" key="1">
    <citation type="submission" date="2020-08" db="EMBL/GenBank/DDBJ databases">
        <title>Genomic Encyclopedia of Type Strains, Phase III (KMG-III): the genomes of soil and plant-associated and newly described type strains.</title>
        <authorList>
            <person name="Whitman W."/>
        </authorList>
    </citation>
    <scope>NUCLEOTIDE SEQUENCE [LARGE SCALE GENOMIC DNA]</scope>
    <source>
        <strain evidence="7 8">CECT 8840</strain>
    </source>
</reference>
<dbReference type="InterPro" id="IPR036271">
    <property type="entry name" value="Tet_transcr_reg_TetR-rel_C_sf"/>
</dbReference>
<evidence type="ECO:0000313" key="8">
    <source>
        <dbReference type="Proteomes" id="UP000552644"/>
    </source>
</evidence>
<dbReference type="InterPro" id="IPR011075">
    <property type="entry name" value="TetR_C"/>
</dbReference>
<keyword evidence="2 4" id="KW-0238">DNA-binding</keyword>
<feature type="domain" description="HTH tetR-type" evidence="6">
    <location>
        <begin position="18"/>
        <end position="78"/>
    </location>
</feature>
<dbReference type="InterPro" id="IPR050109">
    <property type="entry name" value="HTH-type_TetR-like_transc_reg"/>
</dbReference>
<sequence>MTYRNSREGTARGRPRDGALDQRITAVVLEVLAESGYEGVSFEEVARRCQTSKASLYRRWGSKREMVIAAVKAGPARRGAGEPIDTGSLRGDVLSLCRRLDQTMRAADSQTAMLLLQAGLEDPDLCEDIENAVGPTGARLPRQVIDAAIARGELPDGADPFAFEEVVGAALLLRRVNGLAVDEEYLSALVDTVVIPALRASAGRAPLPAGIFSGHPARTARKTAARETAAPDAKENA</sequence>
<organism evidence="7 8">
    <name type="scientific">Streptosporangium saharense</name>
    <dbReference type="NCBI Taxonomy" id="1706840"/>
    <lineage>
        <taxon>Bacteria</taxon>
        <taxon>Bacillati</taxon>
        <taxon>Actinomycetota</taxon>
        <taxon>Actinomycetes</taxon>
        <taxon>Streptosporangiales</taxon>
        <taxon>Streptosporangiaceae</taxon>
        <taxon>Streptosporangium</taxon>
    </lineage>
</organism>
<dbReference type="RefSeq" id="WP_184722755.1">
    <property type="nucleotide sequence ID" value="NZ_JACHJP010000011.1"/>
</dbReference>
<dbReference type="Proteomes" id="UP000552644">
    <property type="component" value="Unassembled WGS sequence"/>
</dbReference>
<dbReference type="SUPFAM" id="SSF48498">
    <property type="entry name" value="Tetracyclin repressor-like, C-terminal domain"/>
    <property type="match status" value="1"/>
</dbReference>
<feature type="region of interest" description="Disordered" evidence="5">
    <location>
        <begin position="213"/>
        <end position="237"/>
    </location>
</feature>
<dbReference type="InterPro" id="IPR009057">
    <property type="entry name" value="Homeodomain-like_sf"/>
</dbReference>
<dbReference type="AlphaFoldDB" id="A0A7W7QUN3"/>
<dbReference type="PANTHER" id="PTHR30055:SF148">
    <property type="entry name" value="TETR-FAMILY TRANSCRIPTIONAL REGULATOR"/>
    <property type="match status" value="1"/>
</dbReference>
<comment type="caution">
    <text evidence="7">The sequence shown here is derived from an EMBL/GenBank/DDBJ whole genome shotgun (WGS) entry which is preliminary data.</text>
</comment>
<keyword evidence="1" id="KW-0805">Transcription regulation</keyword>